<evidence type="ECO:0000313" key="8">
    <source>
        <dbReference type="EMBL" id="WFD40147.1"/>
    </source>
</evidence>
<evidence type="ECO:0000256" key="7">
    <source>
        <dbReference type="SAM" id="MobiDB-lite"/>
    </source>
</evidence>
<evidence type="ECO:0000256" key="2">
    <source>
        <dbReference type="ARBA" id="ARBA00009836"/>
    </source>
</evidence>
<sequence length="297" mass="31771">MVMSDANASAPASAAASAAGAPSSAPDARSREQAKQWKKERKLQAQKKKEQPPAPTEVSLSKPKRPPRDASPEVQLSKALSYLLRHGAEKEFLSIRPDGFIRVDALLARPKVQKIEMPDGAETRPPTLADIQAITASSDKQRFELSGGTADAPGAGDVYWMRAVQGHSLSSVTQLEHVDLTPANVHEHLAERGGKYYAIHGTNNMAWDLILASQALKPMGRNHIHLAKGLPGASGVISGMRTSCTRHIYVDVSKALRDGVPFSVSSNGVVLTPGVDGALPLAYVDCVEDAHSVQIWP</sequence>
<protein>
    <recommendedName>
        <fullName evidence="3">2'-phosphotransferase</fullName>
        <ecNumber evidence="3">2.7.1.160</ecNumber>
    </recommendedName>
</protein>
<proteinExistence type="inferred from homology"/>
<dbReference type="RefSeq" id="XP_060123044.1">
    <property type="nucleotide sequence ID" value="XM_060267061.1"/>
</dbReference>
<dbReference type="PANTHER" id="PTHR12684">
    <property type="entry name" value="PUTATIVE PHOSPHOTRANSFERASE"/>
    <property type="match status" value="1"/>
</dbReference>
<dbReference type="InterPro" id="IPR042080">
    <property type="entry name" value="RNA_2'-PTrans_N"/>
</dbReference>
<comment type="catalytic activity">
    <reaction evidence="6">
        <text>2'-phospho-[ligated tRNA] + NAD(+) = mature tRNA + ADP-alpha-D-ribose 1'',2''-cyclic phosphate + nicotinamide</text>
        <dbReference type="Rhea" id="RHEA:23324"/>
        <dbReference type="Rhea" id="RHEA-COMP:11106"/>
        <dbReference type="Rhea" id="RHEA-COMP:11107"/>
        <dbReference type="ChEBI" id="CHEBI:17154"/>
        <dbReference type="ChEBI" id="CHEBI:57540"/>
        <dbReference type="ChEBI" id="CHEBI:76596"/>
        <dbReference type="ChEBI" id="CHEBI:82883"/>
        <dbReference type="ChEBI" id="CHEBI:85027"/>
        <dbReference type="EC" id="2.7.1.160"/>
    </reaction>
</comment>
<dbReference type="SUPFAM" id="SSF56399">
    <property type="entry name" value="ADP-ribosylation"/>
    <property type="match status" value="1"/>
</dbReference>
<dbReference type="EMBL" id="CP119962">
    <property type="protein sequence ID" value="WFD40147.1"/>
    <property type="molecule type" value="Genomic_DNA"/>
</dbReference>
<keyword evidence="4 8" id="KW-0808">Transferase</keyword>
<evidence type="ECO:0000256" key="1">
    <source>
        <dbReference type="ARBA" id="ARBA00003343"/>
    </source>
</evidence>
<dbReference type="Gene3D" id="3.20.170.30">
    <property type="match status" value="1"/>
</dbReference>
<feature type="region of interest" description="Disordered" evidence="7">
    <location>
        <begin position="1"/>
        <end position="74"/>
    </location>
</feature>
<evidence type="ECO:0000256" key="3">
    <source>
        <dbReference type="ARBA" id="ARBA00012007"/>
    </source>
</evidence>
<evidence type="ECO:0000256" key="6">
    <source>
        <dbReference type="ARBA" id="ARBA00047949"/>
    </source>
</evidence>
<dbReference type="InterPro" id="IPR042081">
    <property type="entry name" value="RNA_2'-PTrans_C"/>
</dbReference>
<organism evidence="8 9">
    <name type="scientific">Malassezia japonica</name>
    <dbReference type="NCBI Taxonomy" id="223818"/>
    <lineage>
        <taxon>Eukaryota</taxon>
        <taxon>Fungi</taxon>
        <taxon>Dikarya</taxon>
        <taxon>Basidiomycota</taxon>
        <taxon>Ustilaginomycotina</taxon>
        <taxon>Malasseziomycetes</taxon>
        <taxon>Malasseziales</taxon>
        <taxon>Malasseziaceae</taxon>
        <taxon>Malassezia</taxon>
    </lineage>
</organism>
<accession>A0AAF0F8C1</accession>
<evidence type="ECO:0000256" key="5">
    <source>
        <dbReference type="ARBA" id="ARBA00023027"/>
    </source>
</evidence>
<dbReference type="Pfam" id="PF01885">
    <property type="entry name" value="PTS_2-RNA"/>
    <property type="match status" value="1"/>
</dbReference>
<dbReference type="GeneID" id="85226784"/>
<dbReference type="AlphaFoldDB" id="A0AAF0F8C1"/>
<dbReference type="InterPro" id="IPR002745">
    <property type="entry name" value="Ptrans_KptA/Tpt1"/>
</dbReference>
<dbReference type="PANTHER" id="PTHR12684:SF2">
    <property type="entry name" value="TRNA 2'-PHOSPHOTRANSFERASE 1"/>
    <property type="match status" value="1"/>
</dbReference>
<feature type="compositionally biased region" description="Basic and acidic residues" evidence="7">
    <location>
        <begin position="28"/>
        <end position="37"/>
    </location>
</feature>
<dbReference type="GO" id="GO:0000215">
    <property type="term" value="F:tRNA 2'-phosphotransferase activity"/>
    <property type="evidence" value="ECO:0007669"/>
    <property type="project" value="UniProtKB-EC"/>
</dbReference>
<dbReference type="EC" id="2.7.1.160" evidence="3"/>
<dbReference type="Proteomes" id="UP001217754">
    <property type="component" value="Chromosome 5"/>
</dbReference>
<gene>
    <name evidence="8" type="primary">TPT1</name>
    <name evidence="8" type="ORF">MJAP1_003133</name>
</gene>
<name>A0AAF0F8C1_9BASI</name>
<comment type="similarity">
    <text evidence="2">Belongs to the KptA/TPT1 family.</text>
</comment>
<reference evidence="8" key="1">
    <citation type="submission" date="2023-03" db="EMBL/GenBank/DDBJ databases">
        <title>Mating type loci evolution in Malassezia.</title>
        <authorList>
            <person name="Coelho M.A."/>
        </authorList>
    </citation>
    <scope>NUCLEOTIDE SEQUENCE</scope>
    <source>
        <strain evidence="8">CBS 9431</strain>
    </source>
</reference>
<evidence type="ECO:0000313" key="9">
    <source>
        <dbReference type="Proteomes" id="UP001217754"/>
    </source>
</evidence>
<dbReference type="GO" id="GO:0006388">
    <property type="term" value="P:tRNA splicing, via endonucleolytic cleavage and ligation"/>
    <property type="evidence" value="ECO:0007669"/>
    <property type="project" value="TreeGrafter"/>
</dbReference>
<comment type="function">
    <text evidence="1">Catalyzes the last step of tRNA splicing, the transfer of the splice junction 2'-phosphate from ligated tRNA to NAD to produce ADP-ribose 1''-2'' cyclic phosphate.</text>
</comment>
<dbReference type="Gene3D" id="1.10.10.970">
    <property type="entry name" value="RNA 2'-phosphotransferase, Tpt1/KptA family, N-terminal domain"/>
    <property type="match status" value="1"/>
</dbReference>
<keyword evidence="9" id="KW-1185">Reference proteome</keyword>
<keyword evidence="5" id="KW-0520">NAD</keyword>
<evidence type="ECO:0000256" key="4">
    <source>
        <dbReference type="ARBA" id="ARBA00022679"/>
    </source>
</evidence>
<feature type="compositionally biased region" description="Low complexity" evidence="7">
    <location>
        <begin position="1"/>
        <end position="27"/>
    </location>
</feature>